<name>A0A081AQ60_PHYNI</name>
<dbReference type="EMBL" id="ANJA01000921">
    <property type="protein sequence ID" value="ETO81021.1"/>
    <property type="molecule type" value="Genomic_DNA"/>
</dbReference>
<dbReference type="Proteomes" id="UP000028582">
    <property type="component" value="Unassembled WGS sequence"/>
</dbReference>
<gene>
    <name evidence="2" type="ORF">F444_04603</name>
</gene>
<evidence type="ECO:0000256" key="1">
    <source>
        <dbReference type="SAM" id="MobiDB-lite"/>
    </source>
</evidence>
<feature type="region of interest" description="Disordered" evidence="1">
    <location>
        <begin position="19"/>
        <end position="41"/>
    </location>
</feature>
<proteinExistence type="predicted"/>
<protein>
    <submittedName>
        <fullName evidence="2">Uncharacterized protein</fullName>
    </submittedName>
</protein>
<evidence type="ECO:0000313" key="3">
    <source>
        <dbReference type="Proteomes" id="UP000028582"/>
    </source>
</evidence>
<dbReference type="OrthoDB" id="161860at2759"/>
<dbReference type="AlphaFoldDB" id="A0A081AQ60"/>
<accession>A0A081AQ60</accession>
<organism evidence="2 3">
    <name type="scientific">Phytophthora nicotianae P1976</name>
    <dbReference type="NCBI Taxonomy" id="1317066"/>
    <lineage>
        <taxon>Eukaryota</taxon>
        <taxon>Sar</taxon>
        <taxon>Stramenopiles</taxon>
        <taxon>Oomycota</taxon>
        <taxon>Peronosporomycetes</taxon>
        <taxon>Peronosporales</taxon>
        <taxon>Peronosporaceae</taxon>
        <taxon>Phytophthora</taxon>
    </lineage>
</organism>
<comment type="caution">
    <text evidence="2">The sequence shown here is derived from an EMBL/GenBank/DDBJ whole genome shotgun (WGS) entry which is preliminary data.</text>
</comment>
<evidence type="ECO:0000313" key="2">
    <source>
        <dbReference type="EMBL" id="ETO81021.1"/>
    </source>
</evidence>
<feature type="compositionally biased region" description="Low complexity" evidence="1">
    <location>
        <begin position="19"/>
        <end position="33"/>
    </location>
</feature>
<feature type="non-terminal residue" evidence="2">
    <location>
        <position position="162"/>
    </location>
</feature>
<reference evidence="2 3" key="1">
    <citation type="submission" date="2013-11" db="EMBL/GenBank/DDBJ databases">
        <title>The Genome Sequence of Phytophthora parasitica P1976.</title>
        <authorList>
            <consortium name="The Broad Institute Genomics Platform"/>
            <person name="Russ C."/>
            <person name="Tyler B."/>
            <person name="Panabieres F."/>
            <person name="Shan W."/>
            <person name="Tripathy S."/>
            <person name="Grunwald N."/>
            <person name="Machado M."/>
            <person name="Johnson C.S."/>
            <person name="Walker B."/>
            <person name="Young S."/>
            <person name="Zeng Q."/>
            <person name="Gargeya S."/>
            <person name="Fitzgerald M."/>
            <person name="Haas B."/>
            <person name="Abouelleil A."/>
            <person name="Allen A.W."/>
            <person name="Alvarado L."/>
            <person name="Arachchi H.M."/>
            <person name="Berlin A.M."/>
            <person name="Chapman S.B."/>
            <person name="Gainer-Dewar J."/>
            <person name="Goldberg J."/>
            <person name="Griggs A."/>
            <person name="Gujja S."/>
            <person name="Hansen M."/>
            <person name="Howarth C."/>
            <person name="Imamovic A."/>
            <person name="Ireland A."/>
            <person name="Larimer J."/>
            <person name="McCowan C."/>
            <person name="Murphy C."/>
            <person name="Pearson M."/>
            <person name="Poon T.W."/>
            <person name="Priest M."/>
            <person name="Roberts A."/>
            <person name="Saif S."/>
            <person name="Shea T."/>
            <person name="Sisk P."/>
            <person name="Sykes S."/>
            <person name="Wortman J."/>
            <person name="Nusbaum C."/>
            <person name="Birren B."/>
        </authorList>
    </citation>
    <scope>NUCLEOTIDE SEQUENCE [LARGE SCALE GENOMIC DNA]</scope>
    <source>
        <strain evidence="2 3">P1976</strain>
    </source>
</reference>
<sequence>MLALAPSSSTAWSFSSIFGGDDDSSSASGNSVVDKSDGSDVEMQQPLLKAADWFLTEEEITASRGGSPRSDMATYSTGNAVKTFTVTKEFFDSVFDDLTTTEVNDRVMLASWNTDLVPFKPDVDPTGAKSNFDVVFGGVVKRGGDVKILGWANKFLFFQDVK</sequence>